<evidence type="ECO:0008006" key="3">
    <source>
        <dbReference type="Google" id="ProtNLM"/>
    </source>
</evidence>
<dbReference type="Gene3D" id="3.80.10.10">
    <property type="entry name" value="Ribonuclease Inhibitor"/>
    <property type="match status" value="1"/>
</dbReference>
<evidence type="ECO:0000313" key="1">
    <source>
        <dbReference type="EMBL" id="PPQ73293.1"/>
    </source>
</evidence>
<dbReference type="STRING" id="181874.A0A409W456"/>
<organism evidence="1 2">
    <name type="scientific">Panaeolus cyanescens</name>
    <dbReference type="NCBI Taxonomy" id="181874"/>
    <lineage>
        <taxon>Eukaryota</taxon>
        <taxon>Fungi</taxon>
        <taxon>Dikarya</taxon>
        <taxon>Basidiomycota</taxon>
        <taxon>Agaricomycotina</taxon>
        <taxon>Agaricomycetes</taxon>
        <taxon>Agaricomycetidae</taxon>
        <taxon>Agaricales</taxon>
        <taxon>Agaricineae</taxon>
        <taxon>Galeropsidaceae</taxon>
        <taxon>Panaeolus</taxon>
    </lineage>
</organism>
<dbReference type="AlphaFoldDB" id="A0A409W456"/>
<proteinExistence type="predicted"/>
<dbReference type="PANTHER" id="PTHR16134:SF119">
    <property type="entry name" value="AT02038P-RELATED"/>
    <property type="match status" value="1"/>
</dbReference>
<comment type="caution">
    <text evidence="1">The sequence shown here is derived from an EMBL/GenBank/DDBJ whole genome shotgun (WGS) entry which is preliminary data.</text>
</comment>
<dbReference type="OrthoDB" id="2986625at2759"/>
<dbReference type="Proteomes" id="UP000284842">
    <property type="component" value="Unassembled WGS sequence"/>
</dbReference>
<dbReference type="EMBL" id="NHTK01005825">
    <property type="protein sequence ID" value="PPQ73293.1"/>
    <property type="molecule type" value="Genomic_DNA"/>
</dbReference>
<sequence length="972" mass="109565">MMLLSSLSNEILLEISSCKNLRLTCTGFGDIFASDVLHTLGIDIRVEDKEKITSTLNMLKWMAGGKFVHQGRVDAIRCLHLRSISISNLPSSDEDNDDLKSSNIVSDEELMNLLLPALKALSNLQSFSWFPQANDPELSHEAVARIVSQLPRLGHLAIDLVFLQSSTALAHFKNLSSIEAGAQVPVRLRHIAALGVTVSTVDAFTRVIIQSPKLRDFGFVLGDSKTDHGLGYISQQCNKSGIRLPLDRLRLRKCVPSPEILPHLFHLTTIEILESPSCLMETKEGRQSLEEFWRLVTKSQLRLQHISVDLVPHSLVDYLKSYEGLKSFKLHNFYLYINQSVLDDIVATTEQFYYEALVNHYSTLRLLDLNLAYEDKWCFRRTYASTIAKCRSLEFLGLGLGFGQLGGTTTSQDPLEKDQPNLHVLLDTIAINCVSLKTLALYNPLPNQITSHVPYSGRYHQRKTMWAIMMRKIDKWVAPTSATVGSLPTVWLSREDCQNLRLTCNIFADVFAFNVLRSLTISPRRKDEHNIQSTFDMLKWMAGGGRINAVQALRIEATSSEGSSITEQQVIELLTPALNALQNIQRLRWYPTDNDTKSTHQVIAGIVSKYPQLNHLDVTLTNMKYPILSYFNNLTFLECKVFKGDSPSTGMPAAHPDELSQVLIQSPKLRSLSLSRASGPGALGDTLSQVFNRCNESGTVLQLRSLNLNGHLPCRELHPHISHLSSLQILDCPISDTTVEERLDMFQEFWVAITKSEAQLQEITVDRVPTSLVNYLCSYRGLKSFKLLNRYRRIADLAEGGYLDAERFYNEALVNHVSTLEALDVELDYEDQWCFNRSYKDTIKKCKRLRFLGLGVGYGQLGGLNDPDPLEKDEPNVHALLDAIAVGCPLLKTLNLYNPLPDRSDQGMAGHYQIKGMWEITNLKVRQWVAPPSSDVGLLPRVYIPGYGGRFFYVPAYKDEGKCIQFIPQRRY</sequence>
<reference evidence="1 2" key="1">
    <citation type="journal article" date="2018" name="Evol. Lett.">
        <title>Horizontal gene cluster transfer increased hallucinogenic mushroom diversity.</title>
        <authorList>
            <person name="Reynolds H.T."/>
            <person name="Vijayakumar V."/>
            <person name="Gluck-Thaler E."/>
            <person name="Korotkin H.B."/>
            <person name="Matheny P.B."/>
            <person name="Slot J.C."/>
        </authorList>
    </citation>
    <scope>NUCLEOTIDE SEQUENCE [LARGE SCALE GENOMIC DNA]</scope>
    <source>
        <strain evidence="1 2">2629</strain>
    </source>
</reference>
<accession>A0A409W456</accession>
<evidence type="ECO:0000313" key="2">
    <source>
        <dbReference type="Proteomes" id="UP000284842"/>
    </source>
</evidence>
<gene>
    <name evidence="1" type="ORF">CVT24_012316</name>
</gene>
<dbReference type="InterPro" id="IPR032675">
    <property type="entry name" value="LRR_dom_sf"/>
</dbReference>
<protein>
    <recommendedName>
        <fullName evidence="3">F-box domain-containing protein</fullName>
    </recommendedName>
</protein>
<dbReference type="PANTHER" id="PTHR16134">
    <property type="entry name" value="F-BOX/TPR REPEAT PROTEIN POF3"/>
    <property type="match status" value="1"/>
</dbReference>
<keyword evidence="2" id="KW-1185">Reference proteome</keyword>
<dbReference type="InParanoid" id="A0A409W456"/>
<name>A0A409W456_9AGAR</name>
<dbReference type="SUPFAM" id="SSF52047">
    <property type="entry name" value="RNI-like"/>
    <property type="match status" value="1"/>
</dbReference>